<dbReference type="PANTHER" id="PTHR33104">
    <property type="entry name" value="SI:DKEY-29D5.2"/>
    <property type="match status" value="1"/>
</dbReference>
<dbReference type="OrthoDB" id="8942143at2759"/>
<comment type="caution">
    <text evidence="2">The sequence shown here is derived from an EMBL/GenBank/DDBJ whole genome shotgun (WGS) entry which is preliminary data.</text>
</comment>
<keyword evidence="3" id="KW-1185">Reference proteome</keyword>
<organism evidence="2 3">
    <name type="scientific">Volvox reticuliferus</name>
    <dbReference type="NCBI Taxonomy" id="1737510"/>
    <lineage>
        <taxon>Eukaryota</taxon>
        <taxon>Viridiplantae</taxon>
        <taxon>Chlorophyta</taxon>
        <taxon>core chlorophytes</taxon>
        <taxon>Chlorophyceae</taxon>
        <taxon>CS clade</taxon>
        <taxon>Chlamydomonadales</taxon>
        <taxon>Volvocaceae</taxon>
        <taxon>Volvox</taxon>
    </lineage>
</organism>
<name>A0A8J4FS52_9CHLO</name>
<dbReference type="PANTHER" id="PTHR33104:SF2">
    <property type="entry name" value="CXC3 LIKE CYSTEINE CLUSTER DOMAIN-CONTAINING PROTEIN"/>
    <property type="match status" value="1"/>
</dbReference>
<accession>A0A8J4FS52</accession>
<evidence type="ECO:0000313" key="3">
    <source>
        <dbReference type="Proteomes" id="UP000747110"/>
    </source>
</evidence>
<evidence type="ECO:0000313" key="2">
    <source>
        <dbReference type="EMBL" id="GIL82132.1"/>
    </source>
</evidence>
<reference evidence="2" key="1">
    <citation type="journal article" date="2021" name="Proc. Natl. Acad. Sci. U.S.A.">
        <title>Three genomes in the algal genus Volvox reveal the fate of a haploid sex-determining region after a transition to homothallism.</title>
        <authorList>
            <person name="Yamamoto K."/>
            <person name="Hamaji T."/>
            <person name="Kawai-Toyooka H."/>
            <person name="Matsuzaki R."/>
            <person name="Takahashi F."/>
            <person name="Nishimura Y."/>
            <person name="Kawachi M."/>
            <person name="Noguchi H."/>
            <person name="Minakuchi Y."/>
            <person name="Umen J.G."/>
            <person name="Toyoda A."/>
            <person name="Nozaki H."/>
        </authorList>
    </citation>
    <scope>NUCLEOTIDE SEQUENCE</scope>
    <source>
        <strain evidence="2">NIES-3786</strain>
    </source>
</reference>
<dbReference type="Pfam" id="PF18758">
    <property type="entry name" value="KDZ"/>
    <property type="match status" value="1"/>
</dbReference>
<proteinExistence type="predicted"/>
<gene>
    <name evidence="2" type="ORF">Vretifemale_11067</name>
</gene>
<dbReference type="EMBL" id="BNCP01000023">
    <property type="protein sequence ID" value="GIL82132.1"/>
    <property type="molecule type" value="Genomic_DNA"/>
</dbReference>
<feature type="region of interest" description="Disordered" evidence="1">
    <location>
        <begin position="1"/>
        <end position="42"/>
    </location>
</feature>
<sequence>MGKLPNPYSGTSERKRRKIIRENGTKLKPSNTKRRRHVTRQPNLNLFVTQGTDVTNVTTIITKDVADEFGRGYQEFAGHDEPDLRIAVEPEEDVHSDDSSGDGSESDDDSDEKDCTGNAAQGLPLCDSPEVADTFFLQYATGGTVRTKELEDQHNSLRQSVLQTDAACCCPHCGTTGNIVCEGRQPWKVIVITLNQPVAIDIPAVYCSNCKITYGMRPTALDCLPDSNVSWDLSKWHAGITVLWWQGMLLQVFDLLVFFTKHISADRFCASMLSNWRENGVNIPAVLTLDMLRQRLARVVRLSRNLKGLVEDYVESIPGWPCGSLNSCPCCGDSAIVSGNTRAKPAPDGTPGGCGADAAGAIPTTSATAVNTLGNAGGAGSGGTRRQGTAGGCGADAAGAIPTTSATAVNTLGNAGGAGSGGTRRQGTAGGCGADAAGAIPTTSATAVNTLGNAGGAGSGGTRRQGTAGGCGADAAGAIPTTSATAVNTLGNAGGAGSGGTRRQGTAGGCGADAAGAIPTTAATAVNTLGNAGGAGSGGTRRQGTAGGCGADAAGAIPTTAATAVNTLGNAGGAGSGGTRRQGTAGGCGADAAGAIPTTAATAVNTLGNAGGAGSGGTRRQGTAGGCGADAAGAIPTTAATAVNTLGNAGGAGSGGTRRQGTADGCGADAAGAILGSGINLAGPVPSAGGVQEAHDGLSAWGLLRQGGVEDSGPGPSQLHSVHFDANFKLNLFRRKPYTQAYKQLNRRRFTISNQVLASLDHRGSAAADIGVNSHCSNFNADKVLAGESAKNLVTALGVALCRHGVLLRLVNLFTGERHLYSTAAIHSLLRAGTAVQFWWYDIACRWSKSYAKWLEQQEPDVALKGGSTVCLIPPWHRFAHSYECQKAFGHVHKSGAGRGTGEPAEIWNSVVGPHGAVTRYMSPDNREAHLECVGRLYSHQVVLGLPLRMWRIRIRAWAALSTVERRIASMQSSLSNFAEVERAAYGLLEQRAQQQVAANESPLSWRAEYARCRLALQKLERVEAVDSPSDPVPLGVLVEGADSVTIRQRPALIRSIKQQASELEKANRNDDPACWTLASDEMRRATAELAESEIQKLCSGLEAHVLDLYSLEEVIKHLRGRRKEQALAKKEKQRTRDNIQKLWEKLQAWCKVPTDGITQQEQRNQGILAEGAFKRVLQQDFPWGEEARQPRDQRIARMLARCFEQKARCEEELHLVQEEMERAVKYYMLRVELLTERMQHTMTASVEKLLHKHLLHNRHMLRAFTSLKNGALPDDLSLVGYMDN</sequence>
<evidence type="ECO:0008006" key="4">
    <source>
        <dbReference type="Google" id="ProtNLM"/>
    </source>
</evidence>
<evidence type="ECO:0000256" key="1">
    <source>
        <dbReference type="SAM" id="MobiDB-lite"/>
    </source>
</evidence>
<dbReference type="Proteomes" id="UP000747110">
    <property type="component" value="Unassembled WGS sequence"/>
</dbReference>
<feature type="region of interest" description="Disordered" evidence="1">
    <location>
        <begin position="90"/>
        <end position="124"/>
    </location>
</feature>
<dbReference type="InterPro" id="IPR040521">
    <property type="entry name" value="KDZ"/>
</dbReference>
<protein>
    <recommendedName>
        <fullName evidence="4">CxC3 like cysteine cluster domain-containing protein</fullName>
    </recommendedName>
</protein>